<name>A0A364XWS4_9BACT</name>
<evidence type="ECO:0000313" key="1">
    <source>
        <dbReference type="EMBL" id="RAV98868.1"/>
    </source>
</evidence>
<evidence type="ECO:0000313" key="2">
    <source>
        <dbReference type="Proteomes" id="UP000251889"/>
    </source>
</evidence>
<keyword evidence="2" id="KW-1185">Reference proteome</keyword>
<sequence>MTITTCIQAQTIKKYLLKNRENMVASDFQFHPDTFRILGFGAYHGSAKTYWAEYALLSSLTKQGRVKYYIPETNFAQAWFFNHYMEFGDTILLKDLVAQFQTIVGQEGTIDTYQHWKRIKNLNDELPPSGQFKVVGLDIINEYKYPIKLITHLLHRGDKIESVVLLKEILKADTSDYRRRPKSYIGTTLKSFLIDNQMHPKKYQSIVSDSLTYYHLLKNLDYVFNSNLRREEIIYRNYITLSPHYEFDSKNQFLKYGFSHILKAREGNSSSFFSKLIESGHCKRNEIITVMGYLTKSEVLWDKKYDQQKRYQGFTIEYGFGIGDYWKEYFKGIHHLKKTACADITLFKLNNMISPYRCRIDLIKVKMFMKKSNHRYWINKATTDFIDYAVLIKNSPAQIPIEELESDLTKTHHRQ</sequence>
<comment type="caution">
    <text evidence="1">The sequence shown here is derived from an EMBL/GenBank/DDBJ whole genome shotgun (WGS) entry which is preliminary data.</text>
</comment>
<organism evidence="1 2">
    <name type="scientific">Pseudochryseolinea flava</name>
    <dbReference type="NCBI Taxonomy" id="2059302"/>
    <lineage>
        <taxon>Bacteria</taxon>
        <taxon>Pseudomonadati</taxon>
        <taxon>Bacteroidota</taxon>
        <taxon>Cytophagia</taxon>
        <taxon>Cytophagales</taxon>
        <taxon>Fulvivirgaceae</taxon>
        <taxon>Pseudochryseolinea</taxon>
    </lineage>
</organism>
<reference evidence="1 2" key="1">
    <citation type="submission" date="2018-06" db="EMBL/GenBank/DDBJ databases">
        <title>Chryseolinea flavus sp. nov., a member of the phylum Bacteroidetes isolated from soil.</title>
        <authorList>
            <person name="Li Y."/>
            <person name="Wang J."/>
        </authorList>
    </citation>
    <scope>NUCLEOTIDE SEQUENCE [LARGE SCALE GENOMIC DNA]</scope>
    <source>
        <strain evidence="1 2">SDU1-6</strain>
    </source>
</reference>
<proteinExistence type="predicted"/>
<dbReference type="SUPFAM" id="SSF159501">
    <property type="entry name" value="EreA/ChaN-like"/>
    <property type="match status" value="1"/>
</dbReference>
<accession>A0A364XWS4</accession>
<gene>
    <name evidence="1" type="ORF">DQQ10_21430</name>
</gene>
<dbReference type="Proteomes" id="UP000251889">
    <property type="component" value="Unassembled WGS sequence"/>
</dbReference>
<dbReference type="AlphaFoldDB" id="A0A364XWS4"/>
<protein>
    <submittedName>
        <fullName evidence="1">Uncharacterized protein</fullName>
    </submittedName>
</protein>
<dbReference type="EMBL" id="QMFY01000014">
    <property type="protein sequence ID" value="RAV98868.1"/>
    <property type="molecule type" value="Genomic_DNA"/>
</dbReference>